<feature type="compositionally biased region" description="Polar residues" evidence="1">
    <location>
        <begin position="64"/>
        <end position="79"/>
    </location>
</feature>
<proteinExistence type="predicted"/>
<dbReference type="EMBL" id="CVMT01000006">
    <property type="protein sequence ID" value="CRG89579.1"/>
    <property type="molecule type" value="Genomic_DNA"/>
</dbReference>
<evidence type="ECO:0000313" key="3">
    <source>
        <dbReference type="Proteomes" id="UP000054383"/>
    </source>
</evidence>
<sequence length="141" mass="15011">MSDATFHTTKEDLRKAESSTAKARGRVEANSNLSAMKSVIDSTTDKTARIENTKSNLPLPDQPPTASDWNSSDQRTVNVGSGRFETGTSGDGNSALRGPATAESSVRTDGSEYHKLTQPTDNVGRQGKDGLSDLPKDALSR</sequence>
<evidence type="ECO:0000256" key="1">
    <source>
        <dbReference type="SAM" id="MobiDB-lite"/>
    </source>
</evidence>
<dbReference type="OrthoDB" id="3913483at2759"/>
<gene>
    <name evidence="2" type="ORF">PISL3812_06616</name>
</gene>
<dbReference type="OMA" id="THRITQP"/>
<organism evidence="2 3">
    <name type="scientific">Talaromyces islandicus</name>
    <name type="common">Penicillium islandicum</name>
    <dbReference type="NCBI Taxonomy" id="28573"/>
    <lineage>
        <taxon>Eukaryota</taxon>
        <taxon>Fungi</taxon>
        <taxon>Dikarya</taxon>
        <taxon>Ascomycota</taxon>
        <taxon>Pezizomycotina</taxon>
        <taxon>Eurotiomycetes</taxon>
        <taxon>Eurotiomycetidae</taxon>
        <taxon>Eurotiales</taxon>
        <taxon>Trichocomaceae</taxon>
        <taxon>Talaromyces</taxon>
        <taxon>Talaromyces sect. Islandici</taxon>
    </lineage>
</organism>
<reference evidence="2 3" key="1">
    <citation type="submission" date="2015-04" db="EMBL/GenBank/DDBJ databases">
        <authorList>
            <person name="Syromyatnikov M.Y."/>
            <person name="Popov V.N."/>
        </authorList>
    </citation>
    <scope>NUCLEOTIDE SEQUENCE [LARGE SCALE GENOMIC DNA]</scope>
    <source>
        <strain evidence="2">WF-38-12</strain>
    </source>
</reference>
<feature type="compositionally biased region" description="Basic and acidic residues" evidence="1">
    <location>
        <begin position="43"/>
        <end position="52"/>
    </location>
</feature>
<protein>
    <submittedName>
        <fullName evidence="2">Uncharacterized protein</fullName>
    </submittedName>
</protein>
<name>A0A0U1M216_TALIS</name>
<evidence type="ECO:0000313" key="2">
    <source>
        <dbReference type="EMBL" id="CRG89579.1"/>
    </source>
</evidence>
<dbReference type="AlphaFoldDB" id="A0A0U1M216"/>
<keyword evidence="3" id="KW-1185">Reference proteome</keyword>
<feature type="compositionally biased region" description="Basic and acidic residues" evidence="1">
    <location>
        <begin position="126"/>
        <end position="141"/>
    </location>
</feature>
<dbReference type="Proteomes" id="UP000054383">
    <property type="component" value="Unassembled WGS sequence"/>
</dbReference>
<accession>A0A0U1M216</accession>
<feature type="compositionally biased region" description="Basic and acidic residues" evidence="1">
    <location>
        <begin position="8"/>
        <end position="17"/>
    </location>
</feature>
<feature type="region of interest" description="Disordered" evidence="1">
    <location>
        <begin position="1"/>
        <end position="141"/>
    </location>
</feature>